<proteinExistence type="predicted"/>
<dbReference type="AlphaFoldDB" id="A0A1A9ZLU6"/>
<reference evidence="3" key="1">
    <citation type="submission" date="2014-03" db="EMBL/GenBank/DDBJ databases">
        <authorList>
            <person name="Aksoy S."/>
            <person name="Warren W."/>
            <person name="Wilson R.K."/>
        </authorList>
    </citation>
    <scope>NUCLEOTIDE SEQUENCE [LARGE SCALE GENOMIC DNA]</scope>
    <source>
        <strain evidence="3">IAEA</strain>
    </source>
</reference>
<dbReference type="EnsemblMetazoa" id="GPAI018651-RA">
    <property type="protein sequence ID" value="GPAI018651-PA"/>
    <property type="gene ID" value="GPAI018651"/>
</dbReference>
<dbReference type="Proteomes" id="UP000092445">
    <property type="component" value="Unassembled WGS sequence"/>
</dbReference>
<accession>A0A1A9ZLU6</accession>
<organism evidence="2 3">
    <name type="scientific">Glossina pallidipes</name>
    <name type="common">Tsetse fly</name>
    <dbReference type="NCBI Taxonomy" id="7398"/>
    <lineage>
        <taxon>Eukaryota</taxon>
        <taxon>Metazoa</taxon>
        <taxon>Ecdysozoa</taxon>
        <taxon>Arthropoda</taxon>
        <taxon>Hexapoda</taxon>
        <taxon>Insecta</taxon>
        <taxon>Pterygota</taxon>
        <taxon>Neoptera</taxon>
        <taxon>Endopterygota</taxon>
        <taxon>Diptera</taxon>
        <taxon>Brachycera</taxon>
        <taxon>Muscomorpha</taxon>
        <taxon>Hippoboscoidea</taxon>
        <taxon>Glossinidae</taxon>
        <taxon>Glossina</taxon>
    </lineage>
</organism>
<reference evidence="2" key="2">
    <citation type="submission" date="2020-05" db="UniProtKB">
        <authorList>
            <consortium name="EnsemblMetazoa"/>
        </authorList>
    </citation>
    <scope>IDENTIFICATION</scope>
    <source>
        <strain evidence="2">IAEA</strain>
    </source>
</reference>
<protein>
    <submittedName>
        <fullName evidence="2">Uncharacterized protein</fullName>
    </submittedName>
</protein>
<dbReference type="VEuPathDB" id="VectorBase:GPAI018651"/>
<feature type="region of interest" description="Disordered" evidence="1">
    <location>
        <begin position="35"/>
        <end position="61"/>
    </location>
</feature>
<sequence length="143" mass="15784">MYLLPILPSLKVSGADHNKVPTYSNLESFAKSTWPVSSKGKLTPKSQTGKGPSFSSKRLSKINPKEVLQHSMASASTPLQSLNYFELPDLKNFICNLGEAILDLERFIFVYFTAAFVELTTAFVELTAANVKWRLACIVLATP</sequence>
<evidence type="ECO:0000256" key="1">
    <source>
        <dbReference type="SAM" id="MobiDB-lite"/>
    </source>
</evidence>
<feature type="compositionally biased region" description="Polar residues" evidence="1">
    <location>
        <begin position="44"/>
        <end position="57"/>
    </location>
</feature>
<evidence type="ECO:0000313" key="2">
    <source>
        <dbReference type="EnsemblMetazoa" id="GPAI018651-PA"/>
    </source>
</evidence>
<evidence type="ECO:0000313" key="3">
    <source>
        <dbReference type="Proteomes" id="UP000092445"/>
    </source>
</evidence>
<keyword evidence="3" id="KW-1185">Reference proteome</keyword>
<name>A0A1A9ZLU6_GLOPL</name>